<dbReference type="Gene3D" id="3.40.50.150">
    <property type="entry name" value="Vaccinia Virus protein VP39"/>
    <property type="match status" value="1"/>
</dbReference>
<dbReference type="GO" id="GO:0005794">
    <property type="term" value="C:Golgi apparatus"/>
    <property type="evidence" value="ECO:0007669"/>
    <property type="project" value="TreeGrafter"/>
</dbReference>
<keyword evidence="1" id="KW-0812">Transmembrane</keyword>
<dbReference type="PANTHER" id="PTHR34009">
    <property type="entry name" value="PROTEIN STAR"/>
    <property type="match status" value="1"/>
</dbReference>
<dbReference type="GO" id="GO:0016197">
    <property type="term" value="P:endosomal transport"/>
    <property type="evidence" value="ECO:0007669"/>
    <property type="project" value="TreeGrafter"/>
</dbReference>
<comment type="caution">
    <text evidence="3">The sequence shown here is derived from an EMBL/GenBank/DDBJ whole genome shotgun (WGS) entry which is preliminary data.</text>
</comment>
<keyword evidence="1" id="KW-1133">Transmembrane helix</keyword>
<dbReference type="GO" id="GO:0031902">
    <property type="term" value="C:late endosome membrane"/>
    <property type="evidence" value="ECO:0007669"/>
    <property type="project" value="TreeGrafter"/>
</dbReference>
<dbReference type="AlphaFoldDB" id="A0AAV2QBE2"/>
<evidence type="ECO:0000259" key="2">
    <source>
        <dbReference type="Pfam" id="PF05050"/>
    </source>
</evidence>
<evidence type="ECO:0000313" key="4">
    <source>
        <dbReference type="Proteomes" id="UP001497623"/>
    </source>
</evidence>
<evidence type="ECO:0000256" key="1">
    <source>
        <dbReference type="SAM" id="Phobius"/>
    </source>
</evidence>
<dbReference type="PANTHER" id="PTHR34009:SF2">
    <property type="entry name" value="PROTEIN STAR"/>
    <property type="match status" value="1"/>
</dbReference>
<protein>
    <recommendedName>
        <fullName evidence="2">Methyltransferase FkbM domain-containing protein</fullName>
    </recommendedName>
</protein>
<keyword evidence="1" id="KW-0472">Membrane</keyword>
<feature type="transmembrane region" description="Helical" evidence="1">
    <location>
        <begin position="21"/>
        <end position="38"/>
    </location>
</feature>
<proteinExistence type="predicted"/>
<feature type="non-terminal residue" evidence="3">
    <location>
        <position position="334"/>
    </location>
</feature>
<dbReference type="EMBL" id="CAXKWB010004452">
    <property type="protein sequence ID" value="CAL4073772.1"/>
    <property type="molecule type" value="Genomic_DNA"/>
</dbReference>
<dbReference type="Pfam" id="PF05050">
    <property type="entry name" value="Methyltransf_21"/>
    <property type="match status" value="1"/>
</dbReference>
<keyword evidence="4" id="KW-1185">Reference proteome</keyword>
<dbReference type="GO" id="GO:0005789">
    <property type="term" value="C:endoplasmic reticulum membrane"/>
    <property type="evidence" value="ECO:0007669"/>
    <property type="project" value="TreeGrafter"/>
</dbReference>
<sequence>MGWIHKHCTIQRCSIKHIKSLLVIMITTCSLYAVYTNPNSTISKKQNIKSPPLDGAIKSDDEVLLRTLKKHYLYPPSSLPYNLTKDDGSNDGYFYQHRTFTSEMIDYYLQHLFGNQRGGFFIEAGALDGQFMSNSLWLEQHLGWTGLLIEADPYNFEFLEHKQRHAWISNTCISPDENPHVTTIESMQQLRKDVGGPWAFRARSKLFSSDSVNPEKFEQLTTRSFSQVQCFPLASYLFALNVSTVDFFSLDIQGHEWDVLKAILPFTQLKIKSIVVEHYIKDIVDNEEVQTKKIDYKFLEFMSRYNYSLIDIDEDQNYFFVLFSEKSLLDKGVK</sequence>
<feature type="domain" description="Methyltransferase FkbM" evidence="2">
    <location>
        <begin position="124"/>
        <end position="279"/>
    </location>
</feature>
<dbReference type="GO" id="GO:0005886">
    <property type="term" value="C:plasma membrane"/>
    <property type="evidence" value="ECO:0007669"/>
    <property type="project" value="TreeGrafter"/>
</dbReference>
<dbReference type="InterPro" id="IPR053202">
    <property type="entry name" value="EGF_Rcpt_Signaling_Reg"/>
</dbReference>
<name>A0AAV2QBE2_MEGNR</name>
<reference evidence="3 4" key="1">
    <citation type="submission" date="2024-05" db="EMBL/GenBank/DDBJ databases">
        <authorList>
            <person name="Wallberg A."/>
        </authorList>
    </citation>
    <scope>NUCLEOTIDE SEQUENCE [LARGE SCALE GENOMIC DNA]</scope>
</reference>
<gene>
    <name evidence="3" type="ORF">MNOR_LOCUS9259</name>
</gene>
<accession>A0AAV2QBE2</accession>
<dbReference type="InterPro" id="IPR006342">
    <property type="entry name" value="FkbM_mtfrase"/>
</dbReference>
<dbReference type="GO" id="GO:0006888">
    <property type="term" value="P:endoplasmic reticulum to Golgi vesicle-mediated transport"/>
    <property type="evidence" value="ECO:0007669"/>
    <property type="project" value="TreeGrafter"/>
</dbReference>
<evidence type="ECO:0000313" key="3">
    <source>
        <dbReference type="EMBL" id="CAL4073772.1"/>
    </source>
</evidence>
<dbReference type="Proteomes" id="UP001497623">
    <property type="component" value="Unassembled WGS sequence"/>
</dbReference>
<dbReference type="InterPro" id="IPR029063">
    <property type="entry name" value="SAM-dependent_MTases_sf"/>
</dbReference>
<organism evidence="3 4">
    <name type="scientific">Meganyctiphanes norvegica</name>
    <name type="common">Northern krill</name>
    <name type="synonym">Thysanopoda norvegica</name>
    <dbReference type="NCBI Taxonomy" id="48144"/>
    <lineage>
        <taxon>Eukaryota</taxon>
        <taxon>Metazoa</taxon>
        <taxon>Ecdysozoa</taxon>
        <taxon>Arthropoda</taxon>
        <taxon>Crustacea</taxon>
        <taxon>Multicrustacea</taxon>
        <taxon>Malacostraca</taxon>
        <taxon>Eumalacostraca</taxon>
        <taxon>Eucarida</taxon>
        <taxon>Euphausiacea</taxon>
        <taxon>Euphausiidae</taxon>
        <taxon>Meganyctiphanes</taxon>
    </lineage>
</organism>
<dbReference type="SUPFAM" id="SSF53335">
    <property type="entry name" value="S-adenosyl-L-methionine-dependent methyltransferases"/>
    <property type="match status" value="1"/>
</dbReference>